<evidence type="ECO:0000313" key="1">
    <source>
        <dbReference type="EMBL" id="KPQ29699.1"/>
    </source>
</evidence>
<reference evidence="1 2" key="1">
    <citation type="submission" date="2015-09" db="EMBL/GenBank/DDBJ databases">
        <title>Identification and resolution of microdiversity through metagenomic sequencing of parallel consortia.</title>
        <authorList>
            <person name="Nelson W.C."/>
            <person name="Romine M.F."/>
            <person name="Lindemann S.R."/>
        </authorList>
    </citation>
    <scope>NUCLEOTIDE SEQUENCE [LARGE SCALE GENOMIC DNA]</scope>
    <source>
        <strain evidence="1">HL-55</strain>
    </source>
</reference>
<gene>
    <name evidence="1" type="ORF">HLUCCX14_05730</name>
</gene>
<dbReference type="InterPro" id="IPR021730">
    <property type="entry name" value="YdbH"/>
</dbReference>
<dbReference type="OrthoDB" id="9759996at2"/>
<sequence length="506" mass="54231">MSDCVISMAYKRWTRVVVLLACLLLAPPAFAIGWSLILQQGQIGLALPDVQSGDWQATGLRTDTVTSVAADNRKITVHFKPGSRLQVARVVHDRSGVTTELDDVQVDLSDATLTVNLSGTGAAIDRSTLAGNLTIDVGEVRHPGIKPQGWQFEGRVDGAWADLNIAGQLRSDSGLMANVTLRNVPEEFLAARITLAMAAERVSKALANTLKDWPELLELNAGQLRVDTTLRLEPGAPLALDGRVDADSIGGLMDRTALSGLTGRLLVNLENDALVARFRDVTVAQVNSGIGIGPIQLLADYRAKQSDLLAGIFDIQQATASFLDGRLRVAPGTIDLADEPWQLPVDVTEVSLARLLQVYPAEGFAGTGLLTGRVPVMVSADGVSVVQGKIAAVAPGGRLQLPAERLLAMLGRSEAMELVVQALQNFHYSVLDSTIDYDNKGRLVLGLRVEGENPEVRDGQPVVLNINLEEDIPALLTSLQLSGRVNEAVTERVRERLNPSVQETVP</sequence>
<comment type="caution">
    <text evidence="1">The sequence shown here is derived from an EMBL/GenBank/DDBJ whole genome shotgun (WGS) entry which is preliminary data.</text>
</comment>
<dbReference type="STRING" id="1305731.GCA_000934705_01613"/>
<dbReference type="Pfam" id="PF11739">
    <property type="entry name" value="YdbH-like"/>
    <property type="match status" value="1"/>
</dbReference>
<name>A0A0P7YJE4_9GAMM</name>
<evidence type="ECO:0000313" key="2">
    <source>
        <dbReference type="Proteomes" id="UP000050416"/>
    </source>
</evidence>
<organism evidence="1 2">
    <name type="scientific">Marinobacter excellens HL-55</name>
    <dbReference type="NCBI Taxonomy" id="1305731"/>
    <lineage>
        <taxon>Bacteria</taxon>
        <taxon>Pseudomonadati</taxon>
        <taxon>Pseudomonadota</taxon>
        <taxon>Gammaproteobacteria</taxon>
        <taxon>Pseudomonadales</taxon>
        <taxon>Marinobacteraceae</taxon>
        <taxon>Marinobacter</taxon>
    </lineage>
</organism>
<dbReference type="Proteomes" id="UP000050416">
    <property type="component" value="Unassembled WGS sequence"/>
</dbReference>
<protein>
    <submittedName>
        <fullName evidence="1">Dicarboxylate transport</fullName>
    </submittedName>
</protein>
<proteinExistence type="predicted"/>
<dbReference type="EMBL" id="LJZQ01000005">
    <property type="protein sequence ID" value="KPQ29699.1"/>
    <property type="molecule type" value="Genomic_DNA"/>
</dbReference>
<dbReference type="AlphaFoldDB" id="A0A0P7YJE4"/>
<dbReference type="PATRIC" id="fig|1305731.5.peg.2221"/>
<accession>A0A0P7YJE4</accession>